<evidence type="ECO:0000256" key="1">
    <source>
        <dbReference type="SAM" id="MobiDB-lite"/>
    </source>
</evidence>
<name>A0A0A9DH57_ARUDO</name>
<evidence type="ECO:0000313" key="2">
    <source>
        <dbReference type="EMBL" id="JAD87131.1"/>
    </source>
</evidence>
<protein>
    <submittedName>
        <fullName evidence="2">Uncharacterized protein</fullName>
    </submittedName>
</protein>
<organism evidence="2">
    <name type="scientific">Arundo donax</name>
    <name type="common">Giant reed</name>
    <name type="synonym">Donax arundinaceus</name>
    <dbReference type="NCBI Taxonomy" id="35708"/>
    <lineage>
        <taxon>Eukaryota</taxon>
        <taxon>Viridiplantae</taxon>
        <taxon>Streptophyta</taxon>
        <taxon>Embryophyta</taxon>
        <taxon>Tracheophyta</taxon>
        <taxon>Spermatophyta</taxon>
        <taxon>Magnoliopsida</taxon>
        <taxon>Liliopsida</taxon>
        <taxon>Poales</taxon>
        <taxon>Poaceae</taxon>
        <taxon>PACMAD clade</taxon>
        <taxon>Arundinoideae</taxon>
        <taxon>Arundineae</taxon>
        <taxon>Arundo</taxon>
    </lineage>
</organism>
<sequence>MINLGATGRRAVAPRDPATGLPCPCAADSCPRRTAAD</sequence>
<reference evidence="2" key="1">
    <citation type="submission" date="2014-09" db="EMBL/GenBank/DDBJ databases">
        <authorList>
            <person name="Magalhaes I.L.F."/>
            <person name="Oliveira U."/>
            <person name="Santos F.R."/>
            <person name="Vidigal T.H.D.A."/>
            <person name="Brescovit A.D."/>
            <person name="Santos A.J."/>
        </authorList>
    </citation>
    <scope>NUCLEOTIDE SEQUENCE</scope>
    <source>
        <tissue evidence="2">Shoot tissue taken approximately 20 cm above the soil surface</tissue>
    </source>
</reference>
<proteinExistence type="predicted"/>
<accession>A0A0A9DH57</accession>
<feature type="region of interest" description="Disordered" evidence="1">
    <location>
        <begin position="1"/>
        <end position="21"/>
    </location>
</feature>
<reference evidence="2" key="2">
    <citation type="journal article" date="2015" name="Data Brief">
        <title>Shoot transcriptome of the giant reed, Arundo donax.</title>
        <authorList>
            <person name="Barrero R.A."/>
            <person name="Guerrero F.D."/>
            <person name="Moolhuijzen P."/>
            <person name="Goolsby J.A."/>
            <person name="Tidwell J."/>
            <person name="Bellgard S.E."/>
            <person name="Bellgard M.I."/>
        </authorList>
    </citation>
    <scope>NUCLEOTIDE SEQUENCE</scope>
    <source>
        <tissue evidence="2">Shoot tissue taken approximately 20 cm above the soil surface</tissue>
    </source>
</reference>
<dbReference type="EMBL" id="GBRH01210764">
    <property type="protein sequence ID" value="JAD87131.1"/>
    <property type="molecule type" value="Transcribed_RNA"/>
</dbReference>
<dbReference type="AlphaFoldDB" id="A0A0A9DH57"/>